<dbReference type="GO" id="GO:0005506">
    <property type="term" value="F:iron ion binding"/>
    <property type="evidence" value="ECO:0007669"/>
    <property type="project" value="InterPro"/>
</dbReference>
<sequence>MSASLIHKMDESRISQYKSSDSGFAVVDVGLTGVNVRWQPVLQWYIGMTFVVFVSLAALIWLYKYARIWYALHHLPGPQDWFPPGYLLMEYAQKAANTHYTDFSYEFSNAIRSLAKTYDSEGLFRIYLGLQPSVVVYRAEFAEKILSDPQNIGKHSSYRFLYPWLGLSLLTSTGNEWRQRRKLLTPAFHFKTLDNYVPTINARCAEFVDYLNALPQKEDIRLFYEISKLTLDCVGDTTMGFKMESLKRKSTYSYALAMFQYLVIARTLRPWVWPNWIYEMLDEGRAARRCCEVLHHWSRTIIRARRDYLVNLSENTKEIGKYDPNARATPLLLNDVDEDDVQSKLPKTGTSFLDTLLAMHLRDPKLTLEHIREEVDTVLFAGQDTTATTVAFTLYLLGLHKESEQRVLDEIDDVFGDDFTRDITQEDLRKLKYLDACAKEAMRLFPPIPIIGRRLETDMKMGDYVIPRGVELITLVSQLHRDPEYFPDPERFCPDRFFGGRRPDSPFAYIPFSAGPRNCIGQKVALLEMKIILAHFLRHYRVEPSWPIHKLKICFEVVTRAKGGLRVRLVPRRPQ</sequence>
<dbReference type="Pfam" id="PF00067">
    <property type="entry name" value="p450"/>
    <property type="match status" value="1"/>
</dbReference>
<evidence type="ECO:0000256" key="4">
    <source>
        <dbReference type="ARBA" id="ARBA00022617"/>
    </source>
</evidence>
<evidence type="ECO:0000256" key="10">
    <source>
        <dbReference type="RuleBase" id="RU000461"/>
    </source>
</evidence>
<dbReference type="InterPro" id="IPR017972">
    <property type="entry name" value="Cyt_P450_CS"/>
</dbReference>
<evidence type="ECO:0000313" key="13">
    <source>
        <dbReference type="Proteomes" id="UP000594260"/>
    </source>
</evidence>
<dbReference type="PRINTS" id="PR00385">
    <property type="entry name" value="P450"/>
</dbReference>
<dbReference type="SUPFAM" id="SSF48264">
    <property type="entry name" value="Cytochrome P450"/>
    <property type="match status" value="1"/>
</dbReference>
<keyword evidence="9 10" id="KW-0479">Metal-binding</keyword>
<keyword evidence="6 9" id="KW-0408">Iron</keyword>
<evidence type="ECO:0000256" key="7">
    <source>
        <dbReference type="ARBA" id="ARBA00023033"/>
    </source>
</evidence>
<dbReference type="PRINTS" id="PR00463">
    <property type="entry name" value="EP450I"/>
</dbReference>
<protein>
    <recommendedName>
        <fullName evidence="14">Cytochrome P450 monooxygenase</fullName>
    </recommendedName>
</protein>
<keyword evidence="7 10" id="KW-0503">Monooxygenase</keyword>
<organism evidence="12 13">
    <name type="scientific">Varroa destructor</name>
    <name type="common">Honeybee mite</name>
    <dbReference type="NCBI Taxonomy" id="109461"/>
    <lineage>
        <taxon>Eukaryota</taxon>
        <taxon>Metazoa</taxon>
        <taxon>Ecdysozoa</taxon>
        <taxon>Arthropoda</taxon>
        <taxon>Chelicerata</taxon>
        <taxon>Arachnida</taxon>
        <taxon>Acari</taxon>
        <taxon>Parasitiformes</taxon>
        <taxon>Mesostigmata</taxon>
        <taxon>Gamasina</taxon>
        <taxon>Dermanyssoidea</taxon>
        <taxon>Varroidae</taxon>
        <taxon>Varroa</taxon>
    </lineage>
</organism>
<dbReference type="GO" id="GO:0016705">
    <property type="term" value="F:oxidoreductase activity, acting on paired donors, with incorporation or reduction of molecular oxygen"/>
    <property type="evidence" value="ECO:0007669"/>
    <property type="project" value="InterPro"/>
</dbReference>
<dbReference type="KEGG" id="vde:111246554"/>
<comment type="subcellular location">
    <subcellularLocation>
        <location evidence="2">Endoplasmic reticulum membrane</location>
    </subcellularLocation>
</comment>
<keyword evidence="4 9" id="KW-0349">Heme</keyword>
<dbReference type="GO" id="GO:0005789">
    <property type="term" value="C:endoplasmic reticulum membrane"/>
    <property type="evidence" value="ECO:0007669"/>
    <property type="project" value="UniProtKB-SubCell"/>
</dbReference>
<dbReference type="GO" id="GO:0004497">
    <property type="term" value="F:monooxygenase activity"/>
    <property type="evidence" value="ECO:0007669"/>
    <property type="project" value="UniProtKB-KW"/>
</dbReference>
<comment type="similarity">
    <text evidence="3 10">Belongs to the cytochrome P450 family.</text>
</comment>
<dbReference type="InterPro" id="IPR001128">
    <property type="entry name" value="Cyt_P450"/>
</dbReference>
<dbReference type="InterPro" id="IPR036396">
    <property type="entry name" value="Cyt_P450_sf"/>
</dbReference>
<dbReference type="Proteomes" id="UP000594260">
    <property type="component" value="Unplaced"/>
</dbReference>
<dbReference type="AlphaFoldDB" id="A0A7M7JHU7"/>
<evidence type="ECO:0000256" key="3">
    <source>
        <dbReference type="ARBA" id="ARBA00010617"/>
    </source>
</evidence>
<keyword evidence="10" id="KW-0560">Oxidoreductase</keyword>
<feature type="binding site" description="axial binding residue" evidence="9">
    <location>
        <position position="519"/>
    </location>
    <ligand>
        <name>heme</name>
        <dbReference type="ChEBI" id="CHEBI:30413"/>
    </ligand>
    <ligandPart>
        <name>Fe</name>
        <dbReference type="ChEBI" id="CHEBI:18248"/>
    </ligandPart>
</feature>
<dbReference type="Gene3D" id="1.10.630.10">
    <property type="entry name" value="Cytochrome P450"/>
    <property type="match status" value="1"/>
</dbReference>
<evidence type="ECO:0000256" key="2">
    <source>
        <dbReference type="ARBA" id="ARBA00004586"/>
    </source>
</evidence>
<dbReference type="PROSITE" id="PS00086">
    <property type="entry name" value="CYTOCHROME_P450"/>
    <property type="match status" value="1"/>
</dbReference>
<dbReference type="GeneID" id="111246554"/>
<dbReference type="PANTHER" id="PTHR24291:SF189">
    <property type="entry name" value="CYTOCHROME P450 4C3-RELATED"/>
    <property type="match status" value="1"/>
</dbReference>
<keyword evidence="13" id="KW-1185">Reference proteome</keyword>
<dbReference type="PANTHER" id="PTHR24291">
    <property type="entry name" value="CYTOCHROME P450 FAMILY 4"/>
    <property type="match status" value="1"/>
</dbReference>
<dbReference type="InterPro" id="IPR050196">
    <property type="entry name" value="Cytochrome_P450_Monoox"/>
</dbReference>
<evidence type="ECO:0000256" key="8">
    <source>
        <dbReference type="ARBA" id="ARBA00023136"/>
    </source>
</evidence>
<keyword evidence="11" id="KW-1133">Transmembrane helix</keyword>
<dbReference type="InParanoid" id="A0A7M7JHU7"/>
<dbReference type="OMA" id="EYLPCHG"/>
<evidence type="ECO:0000256" key="6">
    <source>
        <dbReference type="ARBA" id="ARBA00023004"/>
    </source>
</evidence>
<evidence type="ECO:0000256" key="9">
    <source>
        <dbReference type="PIRSR" id="PIRSR602401-1"/>
    </source>
</evidence>
<dbReference type="GO" id="GO:0020037">
    <property type="term" value="F:heme binding"/>
    <property type="evidence" value="ECO:0007669"/>
    <property type="project" value="InterPro"/>
</dbReference>
<proteinExistence type="inferred from homology"/>
<keyword evidence="8 11" id="KW-0472">Membrane</keyword>
<dbReference type="OrthoDB" id="6504453at2759"/>
<evidence type="ECO:0000313" key="12">
    <source>
        <dbReference type="EnsemblMetazoa" id="XP_022652073"/>
    </source>
</evidence>
<comment type="cofactor">
    <cofactor evidence="1 9">
        <name>heme</name>
        <dbReference type="ChEBI" id="CHEBI:30413"/>
    </cofactor>
</comment>
<evidence type="ECO:0000256" key="5">
    <source>
        <dbReference type="ARBA" id="ARBA00022824"/>
    </source>
</evidence>
<dbReference type="CDD" id="cd20628">
    <property type="entry name" value="CYP4"/>
    <property type="match status" value="1"/>
</dbReference>
<dbReference type="InterPro" id="IPR002401">
    <property type="entry name" value="Cyt_P450_E_grp-I"/>
</dbReference>
<feature type="transmembrane region" description="Helical" evidence="11">
    <location>
        <begin position="42"/>
        <end position="63"/>
    </location>
</feature>
<keyword evidence="11" id="KW-0812">Transmembrane</keyword>
<keyword evidence="5" id="KW-0256">Endoplasmic reticulum</keyword>
<reference evidence="12" key="1">
    <citation type="submission" date="2021-01" db="UniProtKB">
        <authorList>
            <consortium name="EnsemblMetazoa"/>
        </authorList>
    </citation>
    <scope>IDENTIFICATION</scope>
</reference>
<dbReference type="RefSeq" id="XP_022652073.1">
    <property type="nucleotide sequence ID" value="XM_022796338.1"/>
</dbReference>
<evidence type="ECO:0000256" key="1">
    <source>
        <dbReference type="ARBA" id="ARBA00001971"/>
    </source>
</evidence>
<accession>A0A7M7JHU7</accession>
<evidence type="ECO:0000256" key="11">
    <source>
        <dbReference type="SAM" id="Phobius"/>
    </source>
</evidence>
<evidence type="ECO:0008006" key="14">
    <source>
        <dbReference type="Google" id="ProtNLM"/>
    </source>
</evidence>
<name>A0A7M7JHU7_VARDE</name>
<dbReference type="EnsemblMetazoa" id="XM_022796338">
    <property type="protein sequence ID" value="XP_022652073"/>
    <property type="gene ID" value="LOC111246554"/>
</dbReference>